<dbReference type="EMBL" id="JACHMJ010000001">
    <property type="protein sequence ID" value="MBB5843835.1"/>
    <property type="molecule type" value="Genomic_DNA"/>
</dbReference>
<gene>
    <name evidence="1" type="ORF">HD599_002158</name>
</gene>
<accession>A0A841AQI3</accession>
<sequence>MSTTFPRTRNSRRGYNVDQVEDFLEDARRAYSSELPGPSVVTAESIRTTAFAMQKGGYSTTHVDAALERLEDAFASRERDRAFAPPGGDAEWYSKARSTAQVILDRLARPEGQRFSRVSLFSRAYDVKQVDAFADRLVDYFQHGKPMSIDEVRLSAFRATHRGYNESQVDQLLDDVVTVMLAVR</sequence>
<evidence type="ECO:0000313" key="1">
    <source>
        <dbReference type="EMBL" id="MBB5843835.1"/>
    </source>
</evidence>
<keyword evidence="2" id="KW-1185">Reference proteome</keyword>
<dbReference type="RefSeq" id="WP_184237278.1">
    <property type="nucleotide sequence ID" value="NZ_JACHMJ010000001.1"/>
</dbReference>
<dbReference type="InterPro" id="IPR019932">
    <property type="entry name" value="CHP03543"/>
</dbReference>
<reference evidence="1 2" key="1">
    <citation type="submission" date="2020-08" db="EMBL/GenBank/DDBJ databases">
        <title>Sequencing the genomes of 1000 actinobacteria strains.</title>
        <authorList>
            <person name="Klenk H.-P."/>
        </authorList>
    </citation>
    <scope>NUCLEOTIDE SEQUENCE [LARGE SCALE GENOMIC DNA]</scope>
    <source>
        <strain evidence="1 2">DSM 105784</strain>
    </source>
</reference>
<dbReference type="InterPro" id="IPR019933">
    <property type="entry name" value="DivIVA_domain"/>
</dbReference>
<dbReference type="NCBIfam" id="TIGR03543">
    <property type="entry name" value="divI1A_rptt_fam"/>
    <property type="match status" value="1"/>
</dbReference>
<organism evidence="1 2">
    <name type="scientific">Conyzicola lurida</name>
    <dbReference type="NCBI Taxonomy" id="1172621"/>
    <lineage>
        <taxon>Bacteria</taxon>
        <taxon>Bacillati</taxon>
        <taxon>Actinomycetota</taxon>
        <taxon>Actinomycetes</taxon>
        <taxon>Micrococcales</taxon>
        <taxon>Microbacteriaceae</taxon>
        <taxon>Conyzicola</taxon>
    </lineage>
</organism>
<proteinExistence type="predicted"/>
<dbReference type="AlphaFoldDB" id="A0A841AQI3"/>
<name>A0A841AQI3_9MICO</name>
<dbReference type="NCBIfam" id="TIGR03544">
    <property type="entry name" value="DivI1A_domain"/>
    <property type="match status" value="2"/>
</dbReference>
<protein>
    <submittedName>
        <fullName evidence="1">DivIVA domain-containing protein</fullName>
    </submittedName>
</protein>
<evidence type="ECO:0000313" key="2">
    <source>
        <dbReference type="Proteomes" id="UP000536685"/>
    </source>
</evidence>
<dbReference type="Proteomes" id="UP000536685">
    <property type="component" value="Unassembled WGS sequence"/>
</dbReference>
<dbReference type="Gene3D" id="6.10.250.660">
    <property type="match status" value="1"/>
</dbReference>
<comment type="caution">
    <text evidence="1">The sequence shown here is derived from an EMBL/GenBank/DDBJ whole genome shotgun (WGS) entry which is preliminary data.</text>
</comment>